<sequence length="200" mass="22365">MATTAILTKKALAKTFSLGAKAVSKEIVKSDSINYKLDPMHTNVRFSIDHFGTSTNHGGFYGLEGDMVFDPDNQTGQIDLDIPLEKLQTGHKKFDEDLKSKDFFNADKYPTAHFTSTKFIFKKGKLHQIKGNLTLLKKTRPITLTASKFNSYPSPLLMAYVYGGDFETTIDRTDWGIDGYVKMGVSKKVKLVIQIEAAQQ</sequence>
<feature type="domain" description="Lipid/polyisoprenoid-binding YceI-like" evidence="1">
    <location>
        <begin position="34"/>
        <end position="198"/>
    </location>
</feature>
<organism evidence="2 3">
    <name type="scientific">Moraxella tetraodonis</name>
    <dbReference type="NCBI Taxonomy" id="2767221"/>
    <lineage>
        <taxon>Bacteria</taxon>
        <taxon>Pseudomonadati</taxon>
        <taxon>Pseudomonadota</taxon>
        <taxon>Gammaproteobacteria</taxon>
        <taxon>Moraxellales</taxon>
        <taxon>Moraxellaceae</taxon>
        <taxon>Moraxella</taxon>
    </lineage>
</organism>
<dbReference type="Gene3D" id="2.40.128.110">
    <property type="entry name" value="Lipid/polyisoprenoid-binding, YceI-like"/>
    <property type="match status" value="1"/>
</dbReference>
<dbReference type="AlphaFoldDB" id="A0A9X2A090"/>
<name>A0A9X2A090_9GAMM</name>
<accession>A0A9X2A090</accession>
<comment type="caution">
    <text evidence="2">The sequence shown here is derived from an EMBL/GenBank/DDBJ whole genome shotgun (WGS) entry which is preliminary data.</text>
</comment>
<keyword evidence="3" id="KW-1185">Reference proteome</keyword>
<dbReference type="InterPro" id="IPR036761">
    <property type="entry name" value="TTHA0802/YceI-like_sf"/>
</dbReference>
<dbReference type="SUPFAM" id="SSF101874">
    <property type="entry name" value="YceI-like"/>
    <property type="match status" value="1"/>
</dbReference>
<evidence type="ECO:0000313" key="3">
    <source>
        <dbReference type="Proteomes" id="UP001139238"/>
    </source>
</evidence>
<dbReference type="PANTHER" id="PTHR34406">
    <property type="entry name" value="PROTEIN YCEI"/>
    <property type="match status" value="1"/>
</dbReference>
<protein>
    <submittedName>
        <fullName evidence="2">YceI family protein</fullName>
    </submittedName>
</protein>
<dbReference type="Pfam" id="PF04264">
    <property type="entry name" value="YceI"/>
    <property type="match status" value="1"/>
</dbReference>
<dbReference type="SMART" id="SM00867">
    <property type="entry name" value="YceI"/>
    <property type="match status" value="1"/>
</dbReference>
<dbReference type="PANTHER" id="PTHR34406:SF2">
    <property type="entry name" value="PERIPLASMIC PROTEIN"/>
    <property type="match status" value="1"/>
</dbReference>
<dbReference type="EMBL" id="JACSYB010000001">
    <property type="protein sequence ID" value="MCG8146745.1"/>
    <property type="molecule type" value="Genomic_DNA"/>
</dbReference>
<proteinExistence type="predicted"/>
<evidence type="ECO:0000259" key="1">
    <source>
        <dbReference type="SMART" id="SM00867"/>
    </source>
</evidence>
<reference evidence="2" key="1">
    <citation type="submission" date="2021-08" db="EMBL/GenBank/DDBJ databases">
        <title>Complete genome sequence of Moraxella sp strain PS-22.</title>
        <authorList>
            <person name="Das S.K."/>
        </authorList>
    </citation>
    <scope>NUCLEOTIDE SEQUENCE</scope>
    <source>
        <strain evidence="2">PS-22</strain>
    </source>
</reference>
<dbReference type="Proteomes" id="UP001139238">
    <property type="component" value="Unassembled WGS sequence"/>
</dbReference>
<gene>
    <name evidence="2" type="ORF">H9W84_01140</name>
</gene>
<evidence type="ECO:0000313" key="2">
    <source>
        <dbReference type="EMBL" id="MCG8146745.1"/>
    </source>
</evidence>
<dbReference type="InterPro" id="IPR007372">
    <property type="entry name" value="Lipid/polyisoprenoid-bd_YceI"/>
</dbReference>